<evidence type="ECO:0000256" key="1">
    <source>
        <dbReference type="SAM" id="Phobius"/>
    </source>
</evidence>
<feature type="transmembrane region" description="Helical" evidence="1">
    <location>
        <begin position="6"/>
        <end position="38"/>
    </location>
</feature>
<evidence type="ECO:0000313" key="2">
    <source>
        <dbReference type="EMBL" id="SVC21456.1"/>
    </source>
</evidence>
<reference evidence="2" key="1">
    <citation type="submission" date="2018-05" db="EMBL/GenBank/DDBJ databases">
        <authorList>
            <person name="Lanie J.A."/>
            <person name="Ng W.-L."/>
            <person name="Kazmierczak K.M."/>
            <person name="Andrzejewski T.M."/>
            <person name="Davidsen T.M."/>
            <person name="Wayne K.J."/>
            <person name="Tettelin H."/>
            <person name="Glass J.I."/>
            <person name="Rusch D."/>
            <person name="Podicherti R."/>
            <person name="Tsui H.-C.T."/>
            <person name="Winkler M.E."/>
        </authorList>
    </citation>
    <scope>NUCLEOTIDE SEQUENCE</scope>
</reference>
<keyword evidence="1" id="KW-1133">Transmembrane helix</keyword>
<organism evidence="2">
    <name type="scientific">marine metagenome</name>
    <dbReference type="NCBI Taxonomy" id="408172"/>
    <lineage>
        <taxon>unclassified sequences</taxon>
        <taxon>metagenomes</taxon>
        <taxon>ecological metagenomes</taxon>
    </lineage>
</organism>
<feature type="non-terminal residue" evidence="2">
    <location>
        <position position="1"/>
    </location>
</feature>
<name>A0A382KBT6_9ZZZZ</name>
<keyword evidence="1" id="KW-0472">Membrane</keyword>
<dbReference type="AlphaFoldDB" id="A0A382KBT6"/>
<keyword evidence="1" id="KW-0812">Transmembrane</keyword>
<sequence length="63" mass="6985">VVYTILTIVGLVLILAGGLLALPIVIVLIIGAVIFIAYKVGIDETDEPYDMNNMYRSNKRYKD</sequence>
<feature type="non-terminal residue" evidence="2">
    <location>
        <position position="63"/>
    </location>
</feature>
<accession>A0A382KBT6</accession>
<dbReference type="EMBL" id="UINC01079447">
    <property type="protein sequence ID" value="SVC21456.1"/>
    <property type="molecule type" value="Genomic_DNA"/>
</dbReference>
<protein>
    <submittedName>
        <fullName evidence="2">Uncharacterized protein</fullName>
    </submittedName>
</protein>
<gene>
    <name evidence="2" type="ORF">METZ01_LOCUS274310</name>
</gene>
<proteinExistence type="predicted"/>